<evidence type="ECO:0000313" key="2">
    <source>
        <dbReference type="Proteomes" id="UP000181962"/>
    </source>
</evidence>
<gene>
    <name evidence="1" type="ORF">BKD09_42690</name>
</gene>
<dbReference type="EMBL" id="CP017637">
    <property type="protein sequence ID" value="APG15042.1"/>
    <property type="molecule type" value="Genomic_DNA"/>
</dbReference>
<evidence type="ECO:0000313" key="1">
    <source>
        <dbReference type="EMBL" id="APG15042.1"/>
    </source>
</evidence>
<sequence>MMYRPESTLKYPLDNKGNRILFWEVDSLRLLEFPIRISSLREAEKRKRYLTEFIPPRHRAD</sequence>
<dbReference type="AlphaFoldDB" id="A0A1L3FPB9"/>
<reference evidence="1 2" key="1">
    <citation type="submission" date="2016-11" db="EMBL/GenBank/DDBJ databases">
        <title>Complete Genome Sequence of Bradyrhizobium sp. strain J5, an isolated from soybean nodule in Hokkaido.</title>
        <authorList>
            <person name="Kanehara K."/>
        </authorList>
    </citation>
    <scope>NUCLEOTIDE SEQUENCE [LARGE SCALE GENOMIC DNA]</scope>
    <source>
        <strain evidence="1 2">J5</strain>
    </source>
</reference>
<organism evidence="1 2">
    <name type="scientific">Bradyrhizobium japonicum</name>
    <dbReference type="NCBI Taxonomy" id="375"/>
    <lineage>
        <taxon>Bacteria</taxon>
        <taxon>Pseudomonadati</taxon>
        <taxon>Pseudomonadota</taxon>
        <taxon>Alphaproteobacteria</taxon>
        <taxon>Hyphomicrobiales</taxon>
        <taxon>Nitrobacteraceae</taxon>
        <taxon>Bradyrhizobium</taxon>
    </lineage>
</organism>
<protein>
    <submittedName>
        <fullName evidence="1">Uncharacterized protein</fullName>
    </submittedName>
</protein>
<name>A0A1L3FPB9_BRAJP</name>
<proteinExistence type="predicted"/>
<accession>A0A1L3FPB9</accession>
<dbReference type="Proteomes" id="UP000181962">
    <property type="component" value="Chromosome"/>
</dbReference>